<evidence type="ECO:0008006" key="6">
    <source>
        <dbReference type="Google" id="ProtNLM"/>
    </source>
</evidence>
<dbReference type="EMBL" id="JABFOF010000001">
    <property type="protein sequence ID" value="KAG2408948.1"/>
    <property type="molecule type" value="Genomic_DNA"/>
</dbReference>
<protein>
    <recommendedName>
        <fullName evidence="6">Pentacotripeptide-repeat region of PRORP domain-containing protein</fullName>
    </recommendedName>
</protein>
<evidence type="ECO:0000256" key="2">
    <source>
        <dbReference type="ARBA" id="ARBA00022737"/>
    </source>
</evidence>
<evidence type="ECO:0000313" key="5">
    <source>
        <dbReference type="Proteomes" id="UP000743370"/>
    </source>
</evidence>
<comment type="caution">
    <text evidence="4">The sequence shown here is derived from an EMBL/GenBank/DDBJ whole genome shotgun (WGS) entry which is preliminary data.</text>
</comment>
<organism evidence="4 5">
    <name type="scientific">Phaseolus angularis</name>
    <name type="common">Azuki bean</name>
    <name type="synonym">Vigna angularis</name>
    <dbReference type="NCBI Taxonomy" id="3914"/>
    <lineage>
        <taxon>Eukaryota</taxon>
        <taxon>Viridiplantae</taxon>
        <taxon>Streptophyta</taxon>
        <taxon>Embryophyta</taxon>
        <taxon>Tracheophyta</taxon>
        <taxon>Spermatophyta</taxon>
        <taxon>Magnoliopsida</taxon>
        <taxon>eudicotyledons</taxon>
        <taxon>Gunneridae</taxon>
        <taxon>Pentapetalae</taxon>
        <taxon>rosids</taxon>
        <taxon>fabids</taxon>
        <taxon>Fabales</taxon>
        <taxon>Fabaceae</taxon>
        <taxon>Papilionoideae</taxon>
        <taxon>50 kb inversion clade</taxon>
        <taxon>NPAAA clade</taxon>
        <taxon>indigoferoid/millettioid clade</taxon>
        <taxon>Phaseoleae</taxon>
        <taxon>Vigna</taxon>
    </lineage>
</organism>
<proteinExistence type="inferred from homology"/>
<dbReference type="PROSITE" id="PS51375">
    <property type="entry name" value="PPR"/>
    <property type="match status" value="2"/>
</dbReference>
<gene>
    <name evidence="4" type="ORF">HKW66_Vig0037700</name>
</gene>
<evidence type="ECO:0000313" key="4">
    <source>
        <dbReference type="EMBL" id="KAG2408948.1"/>
    </source>
</evidence>
<feature type="repeat" description="PPR" evidence="3">
    <location>
        <begin position="83"/>
        <end position="117"/>
    </location>
</feature>
<name>A0A8T0LDU9_PHAAN</name>
<dbReference type="InterPro" id="IPR051240">
    <property type="entry name" value="Mito_RNA-Proc/Resp"/>
</dbReference>
<dbReference type="GO" id="GO:0003729">
    <property type="term" value="F:mRNA binding"/>
    <property type="evidence" value="ECO:0007669"/>
    <property type="project" value="TreeGrafter"/>
</dbReference>
<dbReference type="Proteomes" id="UP000743370">
    <property type="component" value="Unassembled WGS sequence"/>
</dbReference>
<comment type="similarity">
    <text evidence="1">Belongs to the PPR family. P subfamily.</text>
</comment>
<keyword evidence="2" id="KW-0677">Repeat</keyword>
<dbReference type="NCBIfam" id="TIGR00756">
    <property type="entry name" value="PPR"/>
    <property type="match status" value="2"/>
</dbReference>
<feature type="repeat" description="PPR" evidence="3">
    <location>
        <begin position="13"/>
        <end position="47"/>
    </location>
</feature>
<accession>A0A8T0LDU9</accession>
<sequence>MLWVMLDLKLQPTIVAFNVLMIGFCLSGMVEDGERVAKWIFKKGTRPNATTFNFLLKQYYIRNNMCVITEIYKKMYAQGVIPDNNSYNILIKGRCKGRNMKDAWFLHKEMVETGFSLTATSYNALIKAFCKKKIFVEAKKLFEMRTQGFVAKKEIYDIYVDANYEERKWENTVELCDEAIVKCLLKRT</sequence>
<dbReference type="Gene3D" id="1.25.40.10">
    <property type="entry name" value="Tetratricopeptide repeat domain"/>
    <property type="match status" value="2"/>
</dbReference>
<dbReference type="AlphaFoldDB" id="A0A8T0LDU9"/>
<evidence type="ECO:0000256" key="1">
    <source>
        <dbReference type="ARBA" id="ARBA00007626"/>
    </source>
</evidence>
<dbReference type="PANTHER" id="PTHR47933">
    <property type="entry name" value="PENTATRICOPEPTIDE REPEAT-CONTAINING PROTEIN 1, MITOCHONDRIAL"/>
    <property type="match status" value="1"/>
</dbReference>
<dbReference type="InterPro" id="IPR002885">
    <property type="entry name" value="PPR_rpt"/>
</dbReference>
<reference evidence="4 5" key="1">
    <citation type="submission" date="2020-05" db="EMBL/GenBank/DDBJ databases">
        <title>Vigna angularis (adzuki bean) Var. LongXiaoDou No. 4 denovo assembly.</title>
        <authorList>
            <person name="Xiang H."/>
        </authorList>
    </citation>
    <scope>NUCLEOTIDE SEQUENCE [LARGE SCALE GENOMIC DNA]</scope>
    <source>
        <tissue evidence="4">Leaf</tissue>
    </source>
</reference>
<dbReference type="InterPro" id="IPR011990">
    <property type="entry name" value="TPR-like_helical_dom_sf"/>
</dbReference>
<dbReference type="Pfam" id="PF13041">
    <property type="entry name" value="PPR_2"/>
    <property type="match status" value="2"/>
</dbReference>
<evidence type="ECO:0000256" key="3">
    <source>
        <dbReference type="PROSITE-ProRule" id="PRU00708"/>
    </source>
</evidence>